<comment type="caution">
    <text evidence="2">The sequence shown here is derived from an EMBL/GenBank/DDBJ whole genome shotgun (WGS) entry which is preliminary data.</text>
</comment>
<dbReference type="AlphaFoldDB" id="A0A9P9I923"/>
<gene>
    <name evidence="2" type="ORF">B0J13DRAFT_660315</name>
</gene>
<organism evidence="2 3">
    <name type="scientific">Dactylonectria estremocensis</name>
    <dbReference type="NCBI Taxonomy" id="1079267"/>
    <lineage>
        <taxon>Eukaryota</taxon>
        <taxon>Fungi</taxon>
        <taxon>Dikarya</taxon>
        <taxon>Ascomycota</taxon>
        <taxon>Pezizomycotina</taxon>
        <taxon>Sordariomycetes</taxon>
        <taxon>Hypocreomycetidae</taxon>
        <taxon>Hypocreales</taxon>
        <taxon>Nectriaceae</taxon>
        <taxon>Dactylonectria</taxon>
    </lineage>
</organism>
<dbReference type="EMBL" id="JAGMUU010000059">
    <property type="protein sequence ID" value="KAH7110974.1"/>
    <property type="molecule type" value="Genomic_DNA"/>
</dbReference>
<accession>A0A9P9I923</accession>
<reference evidence="2" key="1">
    <citation type="journal article" date="2021" name="Nat. Commun.">
        <title>Genetic determinants of endophytism in the Arabidopsis root mycobiome.</title>
        <authorList>
            <person name="Mesny F."/>
            <person name="Miyauchi S."/>
            <person name="Thiergart T."/>
            <person name="Pickel B."/>
            <person name="Atanasova L."/>
            <person name="Karlsson M."/>
            <person name="Huettel B."/>
            <person name="Barry K.W."/>
            <person name="Haridas S."/>
            <person name="Chen C."/>
            <person name="Bauer D."/>
            <person name="Andreopoulos W."/>
            <person name="Pangilinan J."/>
            <person name="LaButti K."/>
            <person name="Riley R."/>
            <person name="Lipzen A."/>
            <person name="Clum A."/>
            <person name="Drula E."/>
            <person name="Henrissat B."/>
            <person name="Kohler A."/>
            <person name="Grigoriev I.V."/>
            <person name="Martin F.M."/>
            <person name="Hacquard S."/>
        </authorList>
    </citation>
    <scope>NUCLEOTIDE SEQUENCE</scope>
    <source>
        <strain evidence="2">MPI-CAGE-AT-0021</strain>
    </source>
</reference>
<sequence length="178" mass="19784">MMKDQDRDFNDACAQDEILTAREYLGLSGDYLGELRTVISSKDLGLNNKQYRIARKAMPTGKTPFPDPLPECNDDCSVSIELGVPCCHKNYSKLGSTASFTKWKVHPRWRRRESSSRDPYRRILDPKIATALRGRPKNTAQPVPARLAIGGSSQAASRLANRPASQPTGRTRDRPAGI</sequence>
<evidence type="ECO:0000313" key="3">
    <source>
        <dbReference type="Proteomes" id="UP000717696"/>
    </source>
</evidence>
<proteinExistence type="predicted"/>
<dbReference type="Proteomes" id="UP000717696">
    <property type="component" value="Unassembled WGS sequence"/>
</dbReference>
<evidence type="ECO:0000313" key="2">
    <source>
        <dbReference type="EMBL" id="KAH7110974.1"/>
    </source>
</evidence>
<evidence type="ECO:0000256" key="1">
    <source>
        <dbReference type="SAM" id="MobiDB-lite"/>
    </source>
</evidence>
<name>A0A9P9I923_9HYPO</name>
<dbReference type="OrthoDB" id="5092935at2759"/>
<keyword evidence="3" id="KW-1185">Reference proteome</keyword>
<protein>
    <submittedName>
        <fullName evidence="2">Uncharacterized protein</fullName>
    </submittedName>
</protein>
<feature type="region of interest" description="Disordered" evidence="1">
    <location>
        <begin position="132"/>
        <end position="178"/>
    </location>
</feature>